<name>A0A0C2ND39_THEKT</name>
<dbReference type="Pfam" id="PF00112">
    <property type="entry name" value="Peptidase_C1"/>
    <property type="match status" value="1"/>
</dbReference>
<dbReference type="Gene3D" id="1.10.287.2250">
    <property type="match status" value="1"/>
</dbReference>
<dbReference type="Gene3D" id="3.90.70.10">
    <property type="entry name" value="Cysteine proteinases"/>
    <property type="match status" value="1"/>
</dbReference>
<evidence type="ECO:0000259" key="3">
    <source>
        <dbReference type="SMART" id="SM00848"/>
    </source>
</evidence>
<proteinExistence type="inferred from homology"/>
<dbReference type="EMBL" id="JWZT01001601">
    <property type="protein sequence ID" value="KII71897.1"/>
    <property type="molecule type" value="Genomic_DNA"/>
</dbReference>
<dbReference type="InterPro" id="IPR038765">
    <property type="entry name" value="Papain-like_cys_pep_sf"/>
</dbReference>
<gene>
    <name evidence="4" type="ORF">RF11_11895</name>
</gene>
<dbReference type="GO" id="GO:0006508">
    <property type="term" value="P:proteolysis"/>
    <property type="evidence" value="ECO:0007669"/>
    <property type="project" value="InterPro"/>
</dbReference>
<feature type="domain" description="Cathepsin propeptide inhibitor" evidence="3">
    <location>
        <begin position="27"/>
        <end position="77"/>
    </location>
</feature>
<evidence type="ECO:0000256" key="1">
    <source>
        <dbReference type="ARBA" id="ARBA00008455"/>
    </source>
</evidence>
<dbReference type="GO" id="GO:0008234">
    <property type="term" value="F:cysteine-type peptidase activity"/>
    <property type="evidence" value="ECO:0007669"/>
    <property type="project" value="InterPro"/>
</dbReference>
<dbReference type="PANTHER" id="PTHR12411">
    <property type="entry name" value="CYSTEINE PROTEASE FAMILY C1-RELATED"/>
    <property type="match status" value="1"/>
</dbReference>
<dbReference type="OrthoDB" id="5855924at2759"/>
<keyword evidence="5" id="KW-1185">Reference proteome</keyword>
<protein>
    <recommendedName>
        <fullName evidence="3">Cathepsin propeptide inhibitor domain-containing protein</fullName>
    </recommendedName>
</protein>
<dbReference type="InterPro" id="IPR000668">
    <property type="entry name" value="Peptidase_C1A_C"/>
</dbReference>
<feature type="chain" id="PRO_5012316923" description="Cathepsin propeptide inhibitor domain-containing protein" evidence="2">
    <location>
        <begin position="16"/>
        <end position="144"/>
    </location>
</feature>
<dbReference type="AlphaFoldDB" id="A0A0C2ND39"/>
<dbReference type="InterPro" id="IPR013201">
    <property type="entry name" value="Prot_inhib_I29"/>
</dbReference>
<comment type="similarity">
    <text evidence="1">Belongs to the peptidase C1 family.</text>
</comment>
<sequence>MKILLISVLVLISRQDKFDELYSDLKWMQYKLEYSLVFDEQEDQRRKEIFITNHRFIEEHNAKNSNLKLKMNKFGHLIGAIESAYGIDDGSLPILSEQEIVDCSDIFGNFGCEGGWLEYVFEFAKTNGLLNQSFYPYTGKVLFK</sequence>
<dbReference type="SMART" id="SM00848">
    <property type="entry name" value="Inhibitor_I29"/>
    <property type="match status" value="1"/>
</dbReference>
<keyword evidence="2" id="KW-0732">Signal</keyword>
<dbReference type="Proteomes" id="UP000031668">
    <property type="component" value="Unassembled WGS sequence"/>
</dbReference>
<dbReference type="SUPFAM" id="SSF54001">
    <property type="entry name" value="Cysteine proteinases"/>
    <property type="match status" value="1"/>
</dbReference>
<organism evidence="4 5">
    <name type="scientific">Thelohanellus kitauei</name>
    <name type="common">Myxosporean</name>
    <dbReference type="NCBI Taxonomy" id="669202"/>
    <lineage>
        <taxon>Eukaryota</taxon>
        <taxon>Metazoa</taxon>
        <taxon>Cnidaria</taxon>
        <taxon>Myxozoa</taxon>
        <taxon>Myxosporea</taxon>
        <taxon>Bivalvulida</taxon>
        <taxon>Platysporina</taxon>
        <taxon>Myxobolidae</taxon>
        <taxon>Thelohanellus</taxon>
    </lineage>
</organism>
<feature type="signal peptide" evidence="2">
    <location>
        <begin position="1"/>
        <end position="15"/>
    </location>
</feature>
<evidence type="ECO:0000256" key="2">
    <source>
        <dbReference type="SAM" id="SignalP"/>
    </source>
</evidence>
<reference evidence="4 5" key="1">
    <citation type="journal article" date="2014" name="Genome Biol. Evol.">
        <title>The genome of the myxosporean Thelohanellus kitauei shows adaptations to nutrient acquisition within its fish host.</title>
        <authorList>
            <person name="Yang Y."/>
            <person name="Xiong J."/>
            <person name="Zhou Z."/>
            <person name="Huo F."/>
            <person name="Miao W."/>
            <person name="Ran C."/>
            <person name="Liu Y."/>
            <person name="Zhang J."/>
            <person name="Feng J."/>
            <person name="Wang M."/>
            <person name="Wang M."/>
            <person name="Wang L."/>
            <person name="Yao B."/>
        </authorList>
    </citation>
    <scope>NUCLEOTIDE SEQUENCE [LARGE SCALE GENOMIC DNA]</scope>
    <source>
        <strain evidence="4">Wuqing</strain>
    </source>
</reference>
<evidence type="ECO:0000313" key="5">
    <source>
        <dbReference type="Proteomes" id="UP000031668"/>
    </source>
</evidence>
<dbReference type="Pfam" id="PF08246">
    <property type="entry name" value="Inhibitor_I29"/>
    <property type="match status" value="1"/>
</dbReference>
<evidence type="ECO:0000313" key="4">
    <source>
        <dbReference type="EMBL" id="KII71897.1"/>
    </source>
</evidence>
<accession>A0A0C2ND39</accession>
<dbReference type="InterPro" id="IPR013128">
    <property type="entry name" value="Peptidase_C1A"/>
</dbReference>
<comment type="caution">
    <text evidence="4">The sequence shown here is derived from an EMBL/GenBank/DDBJ whole genome shotgun (WGS) entry which is preliminary data.</text>
</comment>